<gene>
    <name evidence="1" type="ORF">G2W53_018686</name>
</gene>
<organism evidence="1 2">
    <name type="scientific">Senna tora</name>
    <dbReference type="NCBI Taxonomy" id="362788"/>
    <lineage>
        <taxon>Eukaryota</taxon>
        <taxon>Viridiplantae</taxon>
        <taxon>Streptophyta</taxon>
        <taxon>Embryophyta</taxon>
        <taxon>Tracheophyta</taxon>
        <taxon>Spermatophyta</taxon>
        <taxon>Magnoliopsida</taxon>
        <taxon>eudicotyledons</taxon>
        <taxon>Gunneridae</taxon>
        <taxon>Pentapetalae</taxon>
        <taxon>rosids</taxon>
        <taxon>fabids</taxon>
        <taxon>Fabales</taxon>
        <taxon>Fabaceae</taxon>
        <taxon>Caesalpinioideae</taxon>
        <taxon>Cassia clade</taxon>
        <taxon>Senna</taxon>
    </lineage>
</organism>
<comment type="caution">
    <text evidence="1">The sequence shown here is derived from an EMBL/GenBank/DDBJ whole genome shotgun (WGS) entry which is preliminary data.</text>
</comment>
<proteinExistence type="predicted"/>
<dbReference type="Proteomes" id="UP000634136">
    <property type="component" value="Unassembled WGS sequence"/>
</dbReference>
<dbReference type="OrthoDB" id="1435097at2759"/>
<dbReference type="EMBL" id="JAAIUW010000006">
    <property type="protein sequence ID" value="KAF7827522.1"/>
    <property type="molecule type" value="Genomic_DNA"/>
</dbReference>
<dbReference type="AlphaFoldDB" id="A0A834TSV2"/>
<name>A0A834TSV2_9FABA</name>
<reference evidence="1" key="1">
    <citation type="submission" date="2020-09" db="EMBL/GenBank/DDBJ databases">
        <title>Genome-Enabled Discovery of Anthraquinone Biosynthesis in Senna tora.</title>
        <authorList>
            <person name="Kang S.-H."/>
            <person name="Pandey R.P."/>
            <person name="Lee C.-M."/>
            <person name="Sim J.-S."/>
            <person name="Jeong J.-T."/>
            <person name="Choi B.-S."/>
            <person name="Jung M."/>
            <person name="Ginzburg D."/>
            <person name="Zhao K."/>
            <person name="Won S.Y."/>
            <person name="Oh T.-J."/>
            <person name="Yu Y."/>
            <person name="Kim N.-H."/>
            <person name="Lee O.R."/>
            <person name="Lee T.-H."/>
            <person name="Bashyal P."/>
            <person name="Kim T.-S."/>
            <person name="Lee W.-H."/>
            <person name="Kawkins C."/>
            <person name="Kim C.-K."/>
            <person name="Kim J.S."/>
            <person name="Ahn B.O."/>
            <person name="Rhee S.Y."/>
            <person name="Sohng J.K."/>
        </authorList>
    </citation>
    <scope>NUCLEOTIDE SEQUENCE</scope>
    <source>
        <tissue evidence="1">Leaf</tissue>
    </source>
</reference>
<protein>
    <recommendedName>
        <fullName evidence="3">Transposase MuDR plant domain-containing protein</fullName>
    </recommendedName>
</protein>
<dbReference type="PANTHER" id="PTHR31973">
    <property type="entry name" value="POLYPROTEIN, PUTATIVE-RELATED"/>
    <property type="match status" value="1"/>
</dbReference>
<evidence type="ECO:0000313" key="1">
    <source>
        <dbReference type="EMBL" id="KAF7827522.1"/>
    </source>
</evidence>
<accession>A0A834TSV2</accession>
<evidence type="ECO:0008006" key="3">
    <source>
        <dbReference type="Google" id="ProtNLM"/>
    </source>
</evidence>
<sequence length="264" mass="30087">MPYGRNPVNFLSAEISDDEGMGSMLHCHMQCLEFLPIPVIEICANTSAAMQPFEVIRSVAPVRLLWSAGGGEVWNETSNLKKGFAFPDKKSLGEAMKIFSFKRHVNYVTRSGGKNYEAMCVKHNNGCPWRVRACLKANIGMWLITKYDSDHCCATPSVSQDHSKLDSDIISGLIRGMVQRSADVPISQIIQRVKDEYQFTVSYRKAWLGKQKALAMVYGKWEAPYDTLRRWMRAVQDHLPRTIISFQHRPIPDNDSDVQFHRLF</sequence>
<dbReference type="PANTHER" id="PTHR31973:SF195">
    <property type="entry name" value="MUDR FAMILY TRANSPOSASE"/>
    <property type="match status" value="1"/>
</dbReference>
<keyword evidence="2" id="KW-1185">Reference proteome</keyword>
<evidence type="ECO:0000313" key="2">
    <source>
        <dbReference type="Proteomes" id="UP000634136"/>
    </source>
</evidence>